<keyword evidence="2" id="KW-1185">Reference proteome</keyword>
<evidence type="ECO:0008006" key="3">
    <source>
        <dbReference type="Google" id="ProtNLM"/>
    </source>
</evidence>
<proteinExistence type="predicted"/>
<dbReference type="SUPFAM" id="SSF56219">
    <property type="entry name" value="DNase I-like"/>
    <property type="match status" value="1"/>
</dbReference>
<evidence type="ECO:0000313" key="1">
    <source>
        <dbReference type="EMBL" id="WVZ64412.1"/>
    </source>
</evidence>
<gene>
    <name evidence="1" type="ORF">U9M48_013925</name>
</gene>
<dbReference type="PANTHER" id="PTHR33710:SF71">
    <property type="entry name" value="ENDONUCLEASE_EXONUCLEASE_PHOSPHATASE DOMAIN-CONTAINING PROTEIN"/>
    <property type="match status" value="1"/>
</dbReference>
<dbReference type="Gene3D" id="3.60.10.10">
    <property type="entry name" value="Endonuclease/exonuclease/phosphatase"/>
    <property type="match status" value="1"/>
</dbReference>
<accession>A0AAQ3T347</accession>
<sequence>MKQMRSDRDLPWVCIGDFNEILRREEQLGPNNREEYLMEGFREAVDVCQLCDIGYSGLDWTFEKKVAGGYFVRVRLDRVLASAKWCACFPFAVVRHLTAVKSDHCPILLSCEPEKIRGASRGLGRPFRYELMWETNKGLYPLVQQVWKDGQHCHSVEDMKNKLCHLGEELRFWGQNSFGAVRKKLRVQRKKLEQLRSDPTRNDILEEEKKVEERIVLLNYQEEIVWRQ</sequence>
<evidence type="ECO:0000313" key="2">
    <source>
        <dbReference type="Proteomes" id="UP001341281"/>
    </source>
</evidence>
<name>A0AAQ3T347_PASNO</name>
<dbReference type="EMBL" id="CP144747">
    <property type="protein sequence ID" value="WVZ64412.1"/>
    <property type="molecule type" value="Genomic_DNA"/>
</dbReference>
<protein>
    <recommendedName>
        <fullName evidence="3">Exo_endo_phos domain-containing protein</fullName>
    </recommendedName>
</protein>
<dbReference type="PANTHER" id="PTHR33710">
    <property type="entry name" value="BNAC02G09200D PROTEIN"/>
    <property type="match status" value="1"/>
</dbReference>
<dbReference type="InterPro" id="IPR036691">
    <property type="entry name" value="Endo/exonu/phosph_ase_sf"/>
</dbReference>
<organism evidence="1 2">
    <name type="scientific">Paspalum notatum var. saurae</name>
    <dbReference type="NCBI Taxonomy" id="547442"/>
    <lineage>
        <taxon>Eukaryota</taxon>
        <taxon>Viridiplantae</taxon>
        <taxon>Streptophyta</taxon>
        <taxon>Embryophyta</taxon>
        <taxon>Tracheophyta</taxon>
        <taxon>Spermatophyta</taxon>
        <taxon>Magnoliopsida</taxon>
        <taxon>Liliopsida</taxon>
        <taxon>Poales</taxon>
        <taxon>Poaceae</taxon>
        <taxon>PACMAD clade</taxon>
        <taxon>Panicoideae</taxon>
        <taxon>Andropogonodae</taxon>
        <taxon>Paspaleae</taxon>
        <taxon>Paspalinae</taxon>
        <taxon>Paspalum</taxon>
    </lineage>
</organism>
<dbReference type="AlphaFoldDB" id="A0AAQ3T347"/>
<dbReference type="Proteomes" id="UP001341281">
    <property type="component" value="Chromosome 03"/>
</dbReference>
<reference evidence="1 2" key="1">
    <citation type="submission" date="2024-02" db="EMBL/GenBank/DDBJ databases">
        <title>High-quality chromosome-scale genome assembly of Pensacola bahiagrass (Paspalum notatum Flugge var. saurae).</title>
        <authorList>
            <person name="Vega J.M."/>
            <person name="Podio M."/>
            <person name="Orjuela J."/>
            <person name="Siena L.A."/>
            <person name="Pessino S.C."/>
            <person name="Combes M.C."/>
            <person name="Mariac C."/>
            <person name="Albertini E."/>
            <person name="Pupilli F."/>
            <person name="Ortiz J.P.A."/>
            <person name="Leblanc O."/>
        </authorList>
    </citation>
    <scope>NUCLEOTIDE SEQUENCE [LARGE SCALE GENOMIC DNA]</scope>
    <source>
        <strain evidence="1">R1</strain>
        <tissue evidence="1">Leaf</tissue>
    </source>
</reference>